<dbReference type="EMBL" id="JABEBT010000139">
    <property type="protein sequence ID" value="KAF7629858.1"/>
    <property type="molecule type" value="Genomic_DNA"/>
</dbReference>
<accession>A0A8S9ZDS2</accession>
<sequence length="532" mass="62269">MTNIEIVGHIVDCSEGYFTMVSTDYTYYELYFSNRRLPTPELNGFYQCKGAFIDREDGRRVFAVESIKKLERGSKELEEKIPQEDYSEVQKLLHNSADVSSLFSFKELFNHPLNGLLCPEIVNNETVHDLNASEETITNEPDLNCTLKQDNYYPNSKENEPLKVENNEIVPAIILSIDNLKNIAMLFVPGRNTPFVKVPLKFLEAPFKIGQFYSIKLPNVKQSKYTSIYYNNFAKIWKETPPIKTRISSGTIQFHICALLDKRTENGFSCFKSKNFPLVIDSSCLFNHYNINGKMSIKKVKFWCSLRKIPIAGIYWKIVKIDKKFKKEIISFIDERQNEEEKLKRKKEEEVKKKEEIKKKLEKEKIQQIIKQQQQQKTIKEKIAKNENECFNGFVCAQLLNEYIIYLPEEKEYAYLLIKSKMDKLLGLWLQIQIRYLNEKLMVERFFVVESKILSIVSNKRAMFKSKIEIPSLNDPTETLPFCTTLGIYLNDNHNLIQNKHRGRCVNGTIGVKPLENEESLIQWEILHIMEH</sequence>
<reference evidence="2" key="1">
    <citation type="journal article" date="2020" name="Ecol. Evol.">
        <title>Genome structure and content of the rice root-knot nematode (Meloidogyne graminicola).</title>
        <authorList>
            <person name="Phan N.T."/>
            <person name="Danchin E.G.J."/>
            <person name="Klopp C."/>
            <person name="Perfus-Barbeoch L."/>
            <person name="Kozlowski D.K."/>
            <person name="Koutsovoulos G.D."/>
            <person name="Lopez-Roques C."/>
            <person name="Bouchez O."/>
            <person name="Zahm M."/>
            <person name="Besnard G."/>
            <person name="Bellafiore S."/>
        </authorList>
    </citation>
    <scope>NUCLEOTIDE SEQUENCE</scope>
    <source>
        <strain evidence="2">VN-18</strain>
    </source>
</reference>
<dbReference type="OrthoDB" id="5892945at2759"/>
<comment type="caution">
    <text evidence="2">The sequence shown here is derived from an EMBL/GenBank/DDBJ whole genome shotgun (WGS) entry which is preliminary data.</text>
</comment>
<feature type="coiled-coil region" evidence="1">
    <location>
        <begin position="329"/>
        <end position="389"/>
    </location>
</feature>
<evidence type="ECO:0000313" key="3">
    <source>
        <dbReference type="Proteomes" id="UP000605970"/>
    </source>
</evidence>
<gene>
    <name evidence="2" type="ORF">Mgra_00009135</name>
</gene>
<dbReference type="Proteomes" id="UP000605970">
    <property type="component" value="Unassembled WGS sequence"/>
</dbReference>
<name>A0A8S9ZDS2_9BILA</name>
<proteinExistence type="predicted"/>
<keyword evidence="3" id="KW-1185">Reference proteome</keyword>
<evidence type="ECO:0000256" key="1">
    <source>
        <dbReference type="SAM" id="Coils"/>
    </source>
</evidence>
<protein>
    <submittedName>
        <fullName evidence="2">Uncharacterized protein</fullName>
    </submittedName>
</protein>
<evidence type="ECO:0000313" key="2">
    <source>
        <dbReference type="EMBL" id="KAF7629858.1"/>
    </source>
</evidence>
<keyword evidence="1" id="KW-0175">Coiled coil</keyword>
<organism evidence="2 3">
    <name type="scientific">Meloidogyne graminicola</name>
    <dbReference type="NCBI Taxonomy" id="189291"/>
    <lineage>
        <taxon>Eukaryota</taxon>
        <taxon>Metazoa</taxon>
        <taxon>Ecdysozoa</taxon>
        <taxon>Nematoda</taxon>
        <taxon>Chromadorea</taxon>
        <taxon>Rhabditida</taxon>
        <taxon>Tylenchina</taxon>
        <taxon>Tylenchomorpha</taxon>
        <taxon>Tylenchoidea</taxon>
        <taxon>Meloidogynidae</taxon>
        <taxon>Meloidogyninae</taxon>
        <taxon>Meloidogyne</taxon>
    </lineage>
</organism>
<dbReference type="AlphaFoldDB" id="A0A8S9ZDS2"/>